<dbReference type="GeneID" id="70137460"/>
<keyword evidence="3" id="KW-1185">Reference proteome</keyword>
<comment type="caution">
    <text evidence="2">The sequence shown here is derived from an EMBL/GenBank/DDBJ whole genome shotgun (WGS) entry which is preliminary data.</text>
</comment>
<dbReference type="Proteomes" id="UP000758603">
    <property type="component" value="Unassembled WGS sequence"/>
</dbReference>
<evidence type="ECO:0000313" key="3">
    <source>
        <dbReference type="Proteomes" id="UP000758603"/>
    </source>
</evidence>
<name>A0A9P8U7R2_9PEZI</name>
<dbReference type="RefSeq" id="XP_045950903.1">
    <property type="nucleotide sequence ID" value="XM_046108569.1"/>
</dbReference>
<evidence type="ECO:0000256" key="1">
    <source>
        <dbReference type="SAM" id="MobiDB-lite"/>
    </source>
</evidence>
<feature type="region of interest" description="Disordered" evidence="1">
    <location>
        <begin position="1"/>
        <end position="20"/>
    </location>
</feature>
<proteinExistence type="predicted"/>
<sequence>MSALFNIGAPQGTRRRSVRSSQRAAYMFPVQVSANVPLQSAESSAGLQGPPEEGFLPAQSAPHRGATHVHRGPSAATPVEPAMNTQRASILKRMGRTRSQPQVLAAHEMLPNTQSSAPVRYGGMPVQAVIPWDGVWRYTMLDEQVLTLPGILQSLKGIATKDPYTMKDMHLILGRIITKAVLTHSGDGFLDQHRMSTWYDIVGHVVDWSVRHRWNDEISVLAKFTKLLMARHFLTDVILVNGIRRLYGK</sequence>
<organism evidence="2 3">
    <name type="scientific">Truncatella angustata</name>
    <dbReference type="NCBI Taxonomy" id="152316"/>
    <lineage>
        <taxon>Eukaryota</taxon>
        <taxon>Fungi</taxon>
        <taxon>Dikarya</taxon>
        <taxon>Ascomycota</taxon>
        <taxon>Pezizomycotina</taxon>
        <taxon>Sordariomycetes</taxon>
        <taxon>Xylariomycetidae</taxon>
        <taxon>Amphisphaeriales</taxon>
        <taxon>Sporocadaceae</taxon>
        <taxon>Truncatella</taxon>
    </lineage>
</organism>
<feature type="region of interest" description="Disordered" evidence="1">
    <location>
        <begin position="41"/>
        <end position="83"/>
    </location>
</feature>
<evidence type="ECO:0000313" key="2">
    <source>
        <dbReference type="EMBL" id="KAH6638631.1"/>
    </source>
</evidence>
<gene>
    <name evidence="2" type="ORF">BKA67DRAFT_665576</name>
</gene>
<protein>
    <submittedName>
        <fullName evidence="2">Uncharacterized protein</fullName>
    </submittedName>
</protein>
<dbReference type="EMBL" id="JAGPXC010000015">
    <property type="protein sequence ID" value="KAH6638631.1"/>
    <property type="molecule type" value="Genomic_DNA"/>
</dbReference>
<dbReference type="AlphaFoldDB" id="A0A9P8U7R2"/>
<accession>A0A9P8U7R2</accession>
<reference evidence="2" key="1">
    <citation type="journal article" date="2021" name="Nat. Commun.">
        <title>Genetic determinants of endophytism in the Arabidopsis root mycobiome.</title>
        <authorList>
            <person name="Mesny F."/>
            <person name="Miyauchi S."/>
            <person name="Thiergart T."/>
            <person name="Pickel B."/>
            <person name="Atanasova L."/>
            <person name="Karlsson M."/>
            <person name="Huettel B."/>
            <person name="Barry K.W."/>
            <person name="Haridas S."/>
            <person name="Chen C."/>
            <person name="Bauer D."/>
            <person name="Andreopoulos W."/>
            <person name="Pangilinan J."/>
            <person name="LaButti K."/>
            <person name="Riley R."/>
            <person name="Lipzen A."/>
            <person name="Clum A."/>
            <person name="Drula E."/>
            <person name="Henrissat B."/>
            <person name="Kohler A."/>
            <person name="Grigoriev I.V."/>
            <person name="Martin F.M."/>
            <person name="Hacquard S."/>
        </authorList>
    </citation>
    <scope>NUCLEOTIDE SEQUENCE</scope>
    <source>
        <strain evidence="2">MPI-SDFR-AT-0073</strain>
    </source>
</reference>